<reference evidence="2" key="1">
    <citation type="journal article" date="2019" name="Int. J. Syst. Evol. Microbiol.">
        <title>The Global Catalogue of Microorganisms (GCM) 10K type strain sequencing project: providing services to taxonomists for standard genome sequencing and annotation.</title>
        <authorList>
            <consortium name="The Broad Institute Genomics Platform"/>
            <consortium name="The Broad Institute Genome Sequencing Center for Infectious Disease"/>
            <person name="Wu L."/>
            <person name="Ma J."/>
        </authorList>
    </citation>
    <scope>NUCLEOTIDE SEQUENCE [LARGE SCALE GENOMIC DNA]</scope>
    <source>
        <strain evidence="2">CCM 8391</strain>
    </source>
</reference>
<sequence>MTAGRAETRQAAAAVLREATTLAAAEPTASAATRVAWQHLHTDRALIGAVFRAWADAEQVADIHTLAGVLHRRHRLPAQVAASLRQASTLLEDTPDE</sequence>
<organism evidence="1 2">
    <name type="scientific">Pseudonocardia hispaniensis</name>
    <dbReference type="NCBI Taxonomy" id="904933"/>
    <lineage>
        <taxon>Bacteria</taxon>
        <taxon>Bacillati</taxon>
        <taxon>Actinomycetota</taxon>
        <taxon>Actinomycetes</taxon>
        <taxon>Pseudonocardiales</taxon>
        <taxon>Pseudonocardiaceae</taxon>
        <taxon>Pseudonocardia</taxon>
    </lineage>
</organism>
<gene>
    <name evidence="1" type="ORF">ACFQE5_22130</name>
</gene>
<evidence type="ECO:0000313" key="1">
    <source>
        <dbReference type="EMBL" id="MFC5996912.1"/>
    </source>
</evidence>
<dbReference type="RefSeq" id="WP_379587779.1">
    <property type="nucleotide sequence ID" value="NZ_JBHSQW010000044.1"/>
</dbReference>
<evidence type="ECO:0000313" key="2">
    <source>
        <dbReference type="Proteomes" id="UP001596302"/>
    </source>
</evidence>
<dbReference type="Proteomes" id="UP001596302">
    <property type="component" value="Unassembled WGS sequence"/>
</dbReference>
<keyword evidence="2" id="KW-1185">Reference proteome</keyword>
<comment type="caution">
    <text evidence="1">The sequence shown here is derived from an EMBL/GenBank/DDBJ whole genome shotgun (WGS) entry which is preliminary data.</text>
</comment>
<evidence type="ECO:0008006" key="3">
    <source>
        <dbReference type="Google" id="ProtNLM"/>
    </source>
</evidence>
<accession>A0ABW1J8J6</accession>
<name>A0ABW1J8J6_9PSEU</name>
<dbReference type="EMBL" id="JBHSQW010000044">
    <property type="protein sequence ID" value="MFC5996912.1"/>
    <property type="molecule type" value="Genomic_DNA"/>
</dbReference>
<proteinExistence type="predicted"/>
<protein>
    <recommendedName>
        <fullName evidence="3">ANTAR domain-containing protein</fullName>
    </recommendedName>
</protein>